<dbReference type="eggNOG" id="COG1476">
    <property type="taxonomic scope" value="Bacteria"/>
</dbReference>
<gene>
    <name evidence="2" type="ordered locus">Vapar_5848</name>
</gene>
<dbReference type="STRING" id="543728.Vapar_5848"/>
<sequence>MSNILDNIWLCSAMNLIDIGHAVRARRAELGLSQAQLAHLSGLSRQTLVGLETGVLGDLGVNRVGQVMAVLGLDSLKPDTLARRKKRGLWMAAKTASVSYASEMAPEALEQALASGDVPPPFAPHLTHLLDEAPVPIIVMAVEETASRAHLPPRQIWRNVAKLAESLSVHRRALWA</sequence>
<dbReference type="InterPro" id="IPR001387">
    <property type="entry name" value="Cro/C1-type_HTH"/>
</dbReference>
<dbReference type="AlphaFoldDB" id="C5D091"/>
<name>C5D091_VARPS</name>
<dbReference type="PROSITE" id="PS50943">
    <property type="entry name" value="HTH_CROC1"/>
    <property type="match status" value="1"/>
</dbReference>
<protein>
    <submittedName>
        <fullName evidence="2">Transcriptional regulator, XRE family</fullName>
    </submittedName>
</protein>
<dbReference type="GO" id="GO:0003677">
    <property type="term" value="F:DNA binding"/>
    <property type="evidence" value="ECO:0007669"/>
    <property type="project" value="InterPro"/>
</dbReference>
<evidence type="ECO:0000259" key="1">
    <source>
        <dbReference type="PROSITE" id="PS50943"/>
    </source>
</evidence>
<accession>C5D091</accession>
<dbReference type="EMBL" id="CP001636">
    <property type="protein sequence ID" value="ACS22435.1"/>
    <property type="molecule type" value="Genomic_DNA"/>
</dbReference>
<dbReference type="CDD" id="cd00093">
    <property type="entry name" value="HTH_XRE"/>
    <property type="match status" value="1"/>
</dbReference>
<dbReference type="Gene3D" id="1.10.260.40">
    <property type="entry name" value="lambda repressor-like DNA-binding domains"/>
    <property type="match status" value="1"/>
</dbReference>
<evidence type="ECO:0000313" key="2">
    <source>
        <dbReference type="EMBL" id="ACS22435.1"/>
    </source>
</evidence>
<reference evidence="2" key="1">
    <citation type="submission" date="2009-06" db="EMBL/GenBank/DDBJ databases">
        <title>Complete sequence of chromosome 2 of Variovorax paradoxus S110.</title>
        <authorList>
            <consortium name="US DOE Joint Genome Institute"/>
            <person name="Lucas S."/>
            <person name="Copeland A."/>
            <person name="Lapidus A."/>
            <person name="Glavina del Rio T."/>
            <person name="Tice H."/>
            <person name="Bruce D."/>
            <person name="Goodwin L."/>
            <person name="Pitluck S."/>
            <person name="Chertkov O."/>
            <person name="Brettin T."/>
            <person name="Detter J.C."/>
            <person name="Han C."/>
            <person name="Larimer F."/>
            <person name="Land M."/>
            <person name="Hauser L."/>
            <person name="Kyrpides N."/>
            <person name="Ovchinnikova G."/>
            <person name="Orwin P."/>
            <person name="Leadbetter J.R."/>
            <person name="Spain J.C."/>
            <person name="Han J.I."/>
        </authorList>
    </citation>
    <scope>NUCLEOTIDE SEQUENCE</scope>
    <source>
        <strain evidence="2">S110</strain>
    </source>
</reference>
<dbReference type="SUPFAM" id="SSF47413">
    <property type="entry name" value="lambda repressor-like DNA-binding domains"/>
    <property type="match status" value="1"/>
</dbReference>
<dbReference type="HOGENOM" id="CLU_134424_0_0_4"/>
<dbReference type="OrthoDB" id="6120544at2"/>
<dbReference type="InterPro" id="IPR010982">
    <property type="entry name" value="Lambda_DNA-bd_dom_sf"/>
</dbReference>
<organism evidence="2">
    <name type="scientific">Variovorax paradoxus (strain S110)</name>
    <dbReference type="NCBI Taxonomy" id="543728"/>
    <lineage>
        <taxon>Bacteria</taxon>
        <taxon>Pseudomonadati</taxon>
        <taxon>Pseudomonadota</taxon>
        <taxon>Betaproteobacteria</taxon>
        <taxon>Burkholderiales</taxon>
        <taxon>Comamonadaceae</taxon>
        <taxon>Variovorax</taxon>
    </lineage>
</organism>
<feature type="domain" description="HTH cro/C1-type" evidence="1">
    <location>
        <begin position="23"/>
        <end position="76"/>
    </location>
</feature>
<dbReference type="Pfam" id="PF01381">
    <property type="entry name" value="HTH_3"/>
    <property type="match status" value="1"/>
</dbReference>
<dbReference type="KEGG" id="vap:Vapar_5848"/>
<dbReference type="SMART" id="SM00530">
    <property type="entry name" value="HTH_XRE"/>
    <property type="match status" value="1"/>
</dbReference>
<proteinExistence type="predicted"/>